<organism evidence="1 2">
    <name type="scientific">Inconstantimicrobium mannanitabidum</name>
    <dbReference type="NCBI Taxonomy" id="1604901"/>
    <lineage>
        <taxon>Bacteria</taxon>
        <taxon>Bacillati</taxon>
        <taxon>Bacillota</taxon>
        <taxon>Clostridia</taxon>
        <taxon>Eubacteriales</taxon>
        <taxon>Clostridiaceae</taxon>
        <taxon>Inconstantimicrobium</taxon>
    </lineage>
</organism>
<proteinExistence type="predicted"/>
<protein>
    <submittedName>
        <fullName evidence="1">Helix-turn-helix transcriptional regulator</fullName>
    </submittedName>
</protein>
<sequence>MKNIVYTRLIRPKNKKNNIVRNLLNNKIKEIVNSRVTIVKGGPAAGKTTLISAYLQEKTNYSWISLDEESDDLTYFWVYVVHALKSKLKNSELYIDMLKPLVNREDIFNIIGYIINELMNEEELIFVLDDFHYIKDKFLCSTIEYFIKNSSESIHFILVSREEIPIYLSDIMMNGELINIEADEFKLSLDEASEFIRVSLKKNIEDNIIQQIYEKTEGWIGGIQLILTISKELDRIISIPKENKFFIDYISKEIISWLSSEEIELLVKTSPLNYVDQNICTLLVGDNGAKLIQGLIEKNMLIITIDEENKIYRYHNVLREFLLKLFNEISGVTQNEIIKRLIDYLIQKEDYDEALRLAIEWRLYDIALKLIEKYAHLISSTKILGKIPLEYYRKSIDLAFIAAFNYYFNFDYEHGAEIISTIADKLEDGNWRCMKIYKMITEEDIIDLGEDDINFEMIGNMNPLTKVVYCIIAACGYRFIGDYRKSLEIVEYADKVNKQLNNRYIDIFCIYNKTANLEDMGRLKESEQGYIKLKSITHNKEYNMYFSIFGEIGLPGIYIKKMMLNEAENLLIMAEKNSEQFRDKSVFITLNRGIKYNLAEVKFLQGNFKEAENMLSVLVEENKDNVTYLSMVALKIRLLSVEDRIEPEEYTYFIQQYKQEYKANFDLAEMTKIAYVISLFKLEKYEECEALIDEIIFICRKNLIGYSLIYALLWKIIIMQNINKNQDREYINYLKEAVFYSRDDDIVLPYYLHRKYLKDILLKYEKDLSKDEGNEEFLRKVLDLISEQKKMDVLSGREIEVLTEISNGLSNKEIGEKLYISVSTVKTHIINIYSKLGVKNRLEAVNKAKLDQIIS</sequence>
<comment type="caution">
    <text evidence="1">The sequence shown here is derived from an EMBL/GenBank/DDBJ whole genome shotgun (WGS) entry which is preliminary data.</text>
</comment>
<keyword evidence="2" id="KW-1185">Reference proteome</keyword>
<name>A0ACB5RD10_9CLOT</name>
<dbReference type="Proteomes" id="UP001058074">
    <property type="component" value="Unassembled WGS sequence"/>
</dbReference>
<evidence type="ECO:0000313" key="1">
    <source>
        <dbReference type="EMBL" id="GKX67154.1"/>
    </source>
</evidence>
<gene>
    <name evidence="1" type="ORF">rsdtw13_24120</name>
</gene>
<accession>A0ACB5RD10</accession>
<reference evidence="1" key="1">
    <citation type="journal article" date="2025" name="Int. J. Syst. Evol. Microbiol.">
        <title>Inconstantimicrobium mannanitabidum sp. nov., a novel member of the family Clostridiaceae isolated from anoxic soil under the treatment of reductive soil disinfestation.</title>
        <authorList>
            <person name="Ueki A."/>
            <person name="Tonouchi A."/>
            <person name="Honma S."/>
            <person name="Kaku N."/>
            <person name="Ueki K."/>
        </authorList>
    </citation>
    <scope>NUCLEOTIDE SEQUENCE</scope>
    <source>
        <strain evidence="1">TW13</strain>
    </source>
</reference>
<dbReference type="EMBL" id="BROD01000001">
    <property type="protein sequence ID" value="GKX67154.1"/>
    <property type="molecule type" value="Genomic_DNA"/>
</dbReference>
<evidence type="ECO:0000313" key="2">
    <source>
        <dbReference type="Proteomes" id="UP001058074"/>
    </source>
</evidence>